<protein>
    <submittedName>
        <fullName evidence="2">Three-Cys-motif partner protein TcmP</fullName>
    </submittedName>
</protein>
<dbReference type="KEGG" id="pbro:HOP40_02280"/>
<proteinExistence type="predicted"/>
<name>A0A6M6JDA4_9PSEU</name>
<organism evidence="2 3">
    <name type="scientific">Pseudonocardia broussonetiae</name>
    <dbReference type="NCBI Taxonomy" id="2736640"/>
    <lineage>
        <taxon>Bacteria</taxon>
        <taxon>Bacillati</taxon>
        <taxon>Actinomycetota</taxon>
        <taxon>Actinomycetes</taxon>
        <taxon>Pseudonocardiales</taxon>
        <taxon>Pseudonocardiaceae</taxon>
        <taxon>Pseudonocardia</taxon>
    </lineage>
</organism>
<keyword evidence="3" id="KW-1185">Reference proteome</keyword>
<evidence type="ECO:0000313" key="2">
    <source>
        <dbReference type="EMBL" id="QJY44812.1"/>
    </source>
</evidence>
<reference evidence="2 3" key="1">
    <citation type="submission" date="2020-05" db="EMBL/GenBank/DDBJ databases">
        <authorList>
            <person name="Mo P."/>
        </authorList>
    </citation>
    <scope>NUCLEOTIDE SEQUENCE [LARGE SCALE GENOMIC DNA]</scope>
    <source>
        <strain evidence="2 3">Gen01</strain>
    </source>
</reference>
<accession>A0A6M6JDA4</accession>
<dbReference type="EMBL" id="CP053564">
    <property type="protein sequence ID" value="QJY44812.1"/>
    <property type="molecule type" value="Genomic_DNA"/>
</dbReference>
<dbReference type="InterPro" id="IPR031009">
    <property type="entry name" value="Tcm_partner"/>
</dbReference>
<dbReference type="RefSeq" id="WP_172154187.1">
    <property type="nucleotide sequence ID" value="NZ_CP053564.1"/>
</dbReference>
<sequence length="415" mass="46579">MLEPHDESSDDQDNAETTVDSQQPFFRSRRAAAVLKHAILAKYVVPFASKTGSTSTGKRVVIVDGYAGAGRYEDGSPGSPALIAEAARSPALSGRIVECHFVEQDAATYRGLREVLEEVDTDGSTLVWKARHGNVAEHLDELLACAEGVPLFLFLDPFGLGLPFDVIVDIFDGRPSGQYVPATEVLFRFDANAVRRIRGVLHKNDGTNKGREKTLERLDHAAGGTWWRDEDDPTLNNTQYLEWFEQRLLTEITSRAKCAGWTAVVKQREDLQPAYWLVFLTRHRDGMEVFGETLSKAQETWRRAVFDEAFAARQDGGQDALITLDADAIFKRQEAELTEQLQDQIELNLRALLRDHERFIVRTKFEEVYKSVEGIARTTHLRKALKRLHDAGITTSNQVGDVYSKQVIRRPGAQP</sequence>
<gene>
    <name evidence="2" type="primary">tcmP</name>
    <name evidence="2" type="ORF">HOP40_02280</name>
</gene>
<evidence type="ECO:0000313" key="3">
    <source>
        <dbReference type="Proteomes" id="UP000505377"/>
    </source>
</evidence>
<dbReference type="Proteomes" id="UP000505377">
    <property type="component" value="Chromosome"/>
</dbReference>
<evidence type="ECO:0000256" key="1">
    <source>
        <dbReference type="SAM" id="MobiDB-lite"/>
    </source>
</evidence>
<dbReference type="NCBIfam" id="TIGR04474">
    <property type="entry name" value="tcm_partner"/>
    <property type="match status" value="1"/>
</dbReference>
<dbReference type="AlphaFoldDB" id="A0A6M6JDA4"/>
<feature type="region of interest" description="Disordered" evidence="1">
    <location>
        <begin position="1"/>
        <end position="23"/>
    </location>
</feature>